<feature type="region of interest" description="Disordered" evidence="2">
    <location>
        <begin position="239"/>
        <end position="266"/>
    </location>
</feature>
<reference evidence="4 5" key="1">
    <citation type="journal article" date="2023" name="IScience">
        <title>Expanded male sex-determining region conserved during the evolution of homothallism in the green alga Volvox.</title>
        <authorList>
            <person name="Yamamoto K."/>
            <person name="Matsuzaki R."/>
            <person name="Mahakham W."/>
            <person name="Heman W."/>
            <person name="Sekimoto H."/>
            <person name="Kawachi M."/>
            <person name="Minakuchi Y."/>
            <person name="Toyoda A."/>
            <person name="Nozaki H."/>
        </authorList>
    </citation>
    <scope>NUCLEOTIDE SEQUENCE [LARGE SCALE GENOMIC DNA]</scope>
    <source>
        <strain evidence="4 5">NIES-4468</strain>
    </source>
</reference>
<dbReference type="SMART" id="SM00367">
    <property type="entry name" value="LRR_CC"/>
    <property type="match status" value="6"/>
</dbReference>
<proteinExistence type="predicted"/>
<dbReference type="InterPro" id="IPR032675">
    <property type="entry name" value="LRR_dom_sf"/>
</dbReference>
<name>A0ABQ5SJB2_9CHLO</name>
<organism evidence="4 5">
    <name type="scientific">Volvox africanus</name>
    <dbReference type="NCBI Taxonomy" id="51714"/>
    <lineage>
        <taxon>Eukaryota</taxon>
        <taxon>Viridiplantae</taxon>
        <taxon>Chlorophyta</taxon>
        <taxon>core chlorophytes</taxon>
        <taxon>Chlorophyceae</taxon>
        <taxon>CS clade</taxon>
        <taxon>Chlamydomonadales</taxon>
        <taxon>Volvocaceae</taxon>
        <taxon>Volvox</taxon>
    </lineage>
</organism>
<dbReference type="EMBL" id="BSDZ01000080">
    <property type="protein sequence ID" value="GLI69291.1"/>
    <property type="molecule type" value="Genomic_DNA"/>
</dbReference>
<dbReference type="Proteomes" id="UP001165090">
    <property type="component" value="Unassembled WGS sequence"/>
</dbReference>
<feature type="domain" description="F-box/LRR-repeat protein 15-like leucin rich repeat" evidence="3">
    <location>
        <begin position="31"/>
        <end position="123"/>
    </location>
</feature>
<comment type="subcellular location">
    <subcellularLocation>
        <location evidence="1">Cytoplasm</location>
        <location evidence="1">Cytoskeleton</location>
        <location evidence="1">Cilium axoneme</location>
    </subcellularLocation>
</comment>
<keyword evidence="5" id="KW-1185">Reference proteome</keyword>
<evidence type="ECO:0000313" key="4">
    <source>
        <dbReference type="EMBL" id="GLI69291.1"/>
    </source>
</evidence>
<dbReference type="Gene3D" id="3.80.10.10">
    <property type="entry name" value="Ribonuclease Inhibitor"/>
    <property type="match status" value="1"/>
</dbReference>
<dbReference type="InterPro" id="IPR006553">
    <property type="entry name" value="Leu-rich_rpt_Cys-con_subtyp"/>
</dbReference>
<evidence type="ECO:0000259" key="3">
    <source>
        <dbReference type="Pfam" id="PF25372"/>
    </source>
</evidence>
<evidence type="ECO:0000256" key="2">
    <source>
        <dbReference type="SAM" id="MobiDB-lite"/>
    </source>
</evidence>
<evidence type="ECO:0000313" key="5">
    <source>
        <dbReference type="Proteomes" id="UP001165090"/>
    </source>
</evidence>
<dbReference type="InterPro" id="IPR001611">
    <property type="entry name" value="Leu-rich_rpt"/>
</dbReference>
<evidence type="ECO:0000256" key="1">
    <source>
        <dbReference type="ARBA" id="ARBA00004430"/>
    </source>
</evidence>
<sequence>RGRSGGSSGTTGGTFTCWSMGSGDHGGAAALAASEVIASGSASVPLTSLRHLHYLDMSGAVQLDDVALAAVAQSARGLQTLMIPRCTRITDIGLEAVAARLHELQVLNLSNCHRITDTGLACLAHLYRLSQLILKNCPAITDAGVAALAPLRRLELLDLAHASTRMTGAGFAALSGRSLGTRLASLVLSYCVGLGDRGLCVLCVALRGLVRLDISGCNALSDAGGTFLGRLPLLTVTGASQPSPQPASPAFLHRPHSSSAAPLRLPTPPATSFRFCPTRL</sequence>
<comment type="caution">
    <text evidence="4">The sequence shown here is derived from an EMBL/GenBank/DDBJ whole genome shotgun (WGS) entry which is preliminary data.</text>
</comment>
<accession>A0ABQ5SJB2</accession>
<dbReference type="SUPFAM" id="SSF52047">
    <property type="entry name" value="RNI-like"/>
    <property type="match status" value="1"/>
</dbReference>
<dbReference type="PANTHER" id="PTHR13318">
    <property type="entry name" value="PARTNER OF PAIRED, ISOFORM B-RELATED"/>
    <property type="match status" value="1"/>
</dbReference>
<dbReference type="Pfam" id="PF25372">
    <property type="entry name" value="DUF7885"/>
    <property type="match status" value="1"/>
</dbReference>
<gene>
    <name evidence="4" type="ORF">VaNZ11_013864</name>
</gene>
<feature type="non-terminal residue" evidence="4">
    <location>
        <position position="1"/>
    </location>
</feature>
<protein>
    <recommendedName>
        <fullName evidence="3">F-box/LRR-repeat protein 15-like leucin rich repeat domain-containing protein</fullName>
    </recommendedName>
</protein>
<dbReference type="Pfam" id="PF13516">
    <property type="entry name" value="LRR_6"/>
    <property type="match status" value="1"/>
</dbReference>
<dbReference type="InterPro" id="IPR057207">
    <property type="entry name" value="FBXL15_LRR"/>
</dbReference>